<evidence type="ECO:0000256" key="3">
    <source>
        <dbReference type="ARBA" id="ARBA00022777"/>
    </source>
</evidence>
<dbReference type="GO" id="GO:0016301">
    <property type="term" value="F:kinase activity"/>
    <property type="evidence" value="ECO:0007669"/>
    <property type="project" value="UniProtKB-KW"/>
</dbReference>
<dbReference type="PANTHER" id="PTHR10584">
    <property type="entry name" value="SUGAR KINASE"/>
    <property type="match status" value="1"/>
</dbReference>
<evidence type="ECO:0000313" key="5">
    <source>
        <dbReference type="EMBL" id="RZN72271.1"/>
    </source>
</evidence>
<dbReference type="Pfam" id="PF00294">
    <property type="entry name" value="PfkB"/>
    <property type="match status" value="1"/>
</dbReference>
<reference evidence="5 6" key="1">
    <citation type="journal article" date="2019" name="Nat. Microbiol.">
        <title>Wide diversity of methane and short-chain alkane metabolisms in uncultured archaea.</title>
        <authorList>
            <person name="Borrel G."/>
            <person name="Adam P.S."/>
            <person name="McKay L.J."/>
            <person name="Chen L.X."/>
            <person name="Sierra-Garcia I.N."/>
            <person name="Sieber C.M."/>
            <person name="Letourneur Q."/>
            <person name="Ghozlane A."/>
            <person name="Andersen G.L."/>
            <person name="Li W.J."/>
            <person name="Hallam S.J."/>
            <person name="Muyzer G."/>
            <person name="de Oliveira V.M."/>
            <person name="Inskeep W.P."/>
            <person name="Banfield J.F."/>
            <person name="Gribaldo S."/>
        </authorList>
    </citation>
    <scope>NUCLEOTIDE SEQUENCE [LARGE SCALE GENOMIC DNA]</scope>
    <source>
        <strain evidence="5">NM1b</strain>
    </source>
</reference>
<dbReference type="InterPro" id="IPR002139">
    <property type="entry name" value="Ribo/fructo_kinase"/>
</dbReference>
<gene>
    <name evidence="5" type="ORF">EF807_01700</name>
</gene>
<dbReference type="InterPro" id="IPR029056">
    <property type="entry name" value="Ribokinase-like"/>
</dbReference>
<evidence type="ECO:0000256" key="1">
    <source>
        <dbReference type="ARBA" id="ARBA00010688"/>
    </source>
</evidence>
<sequence length="298" mass="32171">MKRDLIGFGAINYDFICLVDKLADSGEEVPVKNIYTCPGGSVPNTVVALSVLGKDVALAGAIGKDELGTELLDFYRSHDIDAESVLRKDGATGRAFIFVDKEGKRTLYPFGGVNSDISMEDLDLERTRDFKMIHIGSFANPEQLKIQEAICDIGVDVSFSPGMIYAKMGLKYIKKVLRSCKILFLNEGELKILTGLSVSGALSLLNKIGVEIAVVTLGEKGCLIGSKGKLTKVKAKKVDVKDDTGAGDVFAGGFLCGILEERESMECGMMGNEMASHSLKDFGALSELLKAKDLRLNR</sequence>
<dbReference type="Proteomes" id="UP000320766">
    <property type="component" value="Unassembled WGS sequence"/>
</dbReference>
<dbReference type="GO" id="GO:0006796">
    <property type="term" value="P:phosphate-containing compound metabolic process"/>
    <property type="evidence" value="ECO:0007669"/>
    <property type="project" value="UniProtKB-ARBA"/>
</dbReference>
<accession>A0A520KY88</accession>
<comment type="similarity">
    <text evidence="1">Belongs to the carbohydrate kinase PfkB family.</text>
</comment>
<name>A0A520KY88_9EURY</name>
<dbReference type="AlphaFoldDB" id="A0A520KY88"/>
<keyword evidence="2" id="KW-0808">Transferase</keyword>
<organism evidence="5 6">
    <name type="scientific">Candidatus Methanolliviera hydrocarbonicum</name>
    <dbReference type="NCBI Taxonomy" id="2491085"/>
    <lineage>
        <taxon>Archaea</taxon>
        <taxon>Methanobacteriati</taxon>
        <taxon>Methanobacteriota</taxon>
        <taxon>Candidatus Methanoliparia</taxon>
        <taxon>Candidatus Methanoliparales</taxon>
        <taxon>Candidatus Methanollivieraceae</taxon>
        <taxon>Candidatus Methanolliviera</taxon>
    </lineage>
</organism>
<dbReference type="EMBL" id="RXIL01000030">
    <property type="protein sequence ID" value="RZN72271.1"/>
    <property type="molecule type" value="Genomic_DNA"/>
</dbReference>
<evidence type="ECO:0000313" key="6">
    <source>
        <dbReference type="Proteomes" id="UP000320766"/>
    </source>
</evidence>
<comment type="caution">
    <text evidence="5">The sequence shown here is derived from an EMBL/GenBank/DDBJ whole genome shotgun (WGS) entry which is preliminary data.</text>
</comment>
<dbReference type="SUPFAM" id="SSF53613">
    <property type="entry name" value="Ribokinase-like"/>
    <property type="match status" value="1"/>
</dbReference>
<dbReference type="Gene3D" id="3.40.1190.20">
    <property type="match status" value="1"/>
</dbReference>
<dbReference type="InterPro" id="IPR011611">
    <property type="entry name" value="PfkB_dom"/>
</dbReference>
<feature type="domain" description="Carbohydrate kinase PfkB" evidence="4">
    <location>
        <begin position="5"/>
        <end position="286"/>
    </location>
</feature>
<evidence type="ECO:0000259" key="4">
    <source>
        <dbReference type="Pfam" id="PF00294"/>
    </source>
</evidence>
<protein>
    <recommendedName>
        <fullName evidence="4">Carbohydrate kinase PfkB domain-containing protein</fullName>
    </recommendedName>
</protein>
<dbReference type="PRINTS" id="PR00990">
    <property type="entry name" value="RIBOKINASE"/>
</dbReference>
<proteinExistence type="inferred from homology"/>
<keyword evidence="3" id="KW-0418">Kinase</keyword>
<evidence type="ECO:0000256" key="2">
    <source>
        <dbReference type="ARBA" id="ARBA00022679"/>
    </source>
</evidence>
<dbReference type="PANTHER" id="PTHR10584:SF166">
    <property type="entry name" value="RIBOKINASE"/>
    <property type="match status" value="1"/>
</dbReference>